<reference evidence="3" key="1">
    <citation type="submission" date="2022-12" db="EMBL/GenBank/DDBJ databases">
        <title>Draft genome assemblies for two species of Escallonia (Escalloniales).</title>
        <authorList>
            <person name="Chanderbali A."/>
            <person name="Dervinis C."/>
            <person name="Anghel I."/>
            <person name="Soltis D."/>
            <person name="Soltis P."/>
            <person name="Zapata F."/>
        </authorList>
    </citation>
    <scope>NUCLEOTIDE SEQUENCE</scope>
    <source>
        <strain evidence="3">UCBG64.0493</strain>
        <tissue evidence="3">Leaf</tissue>
    </source>
</reference>
<evidence type="ECO:0000256" key="1">
    <source>
        <dbReference type="ARBA" id="ARBA00022737"/>
    </source>
</evidence>
<dbReference type="InterPro" id="IPR002885">
    <property type="entry name" value="PPR_rpt"/>
</dbReference>
<dbReference type="PANTHER" id="PTHR47926:SF373">
    <property type="entry name" value="TETRATRICOPEPTIDE-LIKE HELICAL DOMAIN SUPERFAMILY, DYW DOMAIN-CONTAINING PROTEIN"/>
    <property type="match status" value="1"/>
</dbReference>
<proteinExistence type="predicted"/>
<gene>
    <name evidence="3" type="ORF">RJ639_019611</name>
</gene>
<dbReference type="GO" id="GO:0003723">
    <property type="term" value="F:RNA binding"/>
    <property type="evidence" value="ECO:0007669"/>
    <property type="project" value="InterPro"/>
</dbReference>
<protein>
    <recommendedName>
        <fullName evidence="5">Pentatricopeptide repeat-containing protein</fullName>
    </recommendedName>
</protein>
<evidence type="ECO:0000256" key="2">
    <source>
        <dbReference type="PROSITE-ProRule" id="PRU00708"/>
    </source>
</evidence>
<organism evidence="3 4">
    <name type="scientific">Escallonia herrerae</name>
    <dbReference type="NCBI Taxonomy" id="1293975"/>
    <lineage>
        <taxon>Eukaryota</taxon>
        <taxon>Viridiplantae</taxon>
        <taxon>Streptophyta</taxon>
        <taxon>Embryophyta</taxon>
        <taxon>Tracheophyta</taxon>
        <taxon>Spermatophyta</taxon>
        <taxon>Magnoliopsida</taxon>
        <taxon>eudicotyledons</taxon>
        <taxon>Gunneridae</taxon>
        <taxon>Pentapetalae</taxon>
        <taxon>asterids</taxon>
        <taxon>campanulids</taxon>
        <taxon>Escalloniales</taxon>
        <taxon>Escalloniaceae</taxon>
        <taxon>Escallonia</taxon>
    </lineage>
</organism>
<sequence length="273" mass="30119">MPVKSVVSCNALILGFGQNGEVAKARHIFDQMREKDDGTWSSMIKVYERQGFELEALGVFTLMQSLGVKPNFPSLISVLSVCATLAILDHGRQVHAQLVKSWFDSDVYVASVLITTYMKCGDIVKAKRVFNRFSHKDIVMWNSVITGIYFRIASTFSLHFGGIGNSLDCTIEKYPSDVPEVQARSVSTGPSEKLKIIKLGRGKICPAGHASSPTLAAENALFPETGTLRPPEDAVLLVVCDISTETQKYRPKTKKLSSKKIRKETGYPVMTIK</sequence>
<evidence type="ECO:0000313" key="3">
    <source>
        <dbReference type="EMBL" id="KAK3003773.1"/>
    </source>
</evidence>
<evidence type="ECO:0008006" key="5">
    <source>
        <dbReference type="Google" id="ProtNLM"/>
    </source>
</evidence>
<dbReference type="Proteomes" id="UP001188597">
    <property type="component" value="Unassembled WGS sequence"/>
</dbReference>
<dbReference type="GO" id="GO:0009451">
    <property type="term" value="P:RNA modification"/>
    <property type="evidence" value="ECO:0007669"/>
    <property type="project" value="InterPro"/>
</dbReference>
<dbReference type="InterPro" id="IPR046960">
    <property type="entry name" value="PPR_At4g14850-like_plant"/>
</dbReference>
<feature type="repeat" description="PPR" evidence="2">
    <location>
        <begin position="5"/>
        <end position="35"/>
    </location>
</feature>
<accession>A0AA88V9F8</accession>
<dbReference type="Pfam" id="PF01535">
    <property type="entry name" value="PPR"/>
    <property type="match status" value="3"/>
</dbReference>
<dbReference type="EMBL" id="JAVXUP010002363">
    <property type="protein sequence ID" value="KAK3003773.1"/>
    <property type="molecule type" value="Genomic_DNA"/>
</dbReference>
<keyword evidence="4" id="KW-1185">Reference proteome</keyword>
<evidence type="ECO:0000313" key="4">
    <source>
        <dbReference type="Proteomes" id="UP001188597"/>
    </source>
</evidence>
<name>A0AA88V9F8_9ASTE</name>
<dbReference type="Gene3D" id="1.25.40.10">
    <property type="entry name" value="Tetratricopeptide repeat domain"/>
    <property type="match status" value="2"/>
</dbReference>
<dbReference type="PANTHER" id="PTHR47926">
    <property type="entry name" value="PENTATRICOPEPTIDE REPEAT-CONTAINING PROTEIN"/>
    <property type="match status" value="1"/>
</dbReference>
<keyword evidence="1" id="KW-0677">Repeat</keyword>
<dbReference type="AlphaFoldDB" id="A0AA88V9F8"/>
<comment type="caution">
    <text evidence="3">The sequence shown here is derived from an EMBL/GenBank/DDBJ whole genome shotgun (WGS) entry which is preliminary data.</text>
</comment>
<dbReference type="InterPro" id="IPR011990">
    <property type="entry name" value="TPR-like_helical_dom_sf"/>
</dbReference>
<dbReference type="NCBIfam" id="TIGR00756">
    <property type="entry name" value="PPR"/>
    <property type="match status" value="2"/>
</dbReference>
<dbReference type="PROSITE" id="PS51375">
    <property type="entry name" value="PPR"/>
    <property type="match status" value="2"/>
</dbReference>
<feature type="repeat" description="PPR" evidence="2">
    <location>
        <begin position="36"/>
        <end position="70"/>
    </location>
</feature>